<dbReference type="InterPro" id="IPR029045">
    <property type="entry name" value="ClpP/crotonase-like_dom_sf"/>
</dbReference>
<dbReference type="EMBL" id="MAAO01000006">
    <property type="protein sequence ID" value="OUR96705.1"/>
    <property type="molecule type" value="Genomic_DNA"/>
</dbReference>
<name>A0A1Y5F7J3_9BACT</name>
<dbReference type="AlphaFoldDB" id="A0A1Y5F7J3"/>
<dbReference type="GO" id="GO:0004175">
    <property type="term" value="F:endopeptidase activity"/>
    <property type="evidence" value="ECO:0007669"/>
    <property type="project" value="TreeGrafter"/>
</dbReference>
<keyword evidence="1" id="KW-0472">Membrane</keyword>
<keyword evidence="1" id="KW-0812">Transmembrane</keyword>
<organism evidence="3 4">
    <name type="scientific">Halobacteriovorax marinus</name>
    <dbReference type="NCBI Taxonomy" id="97084"/>
    <lineage>
        <taxon>Bacteria</taxon>
        <taxon>Pseudomonadati</taxon>
        <taxon>Bdellovibrionota</taxon>
        <taxon>Bacteriovoracia</taxon>
        <taxon>Bacteriovoracales</taxon>
        <taxon>Halobacteriovoraceae</taxon>
        <taxon>Halobacteriovorax</taxon>
    </lineage>
</organism>
<dbReference type="GO" id="GO:0007165">
    <property type="term" value="P:signal transduction"/>
    <property type="evidence" value="ECO:0007669"/>
    <property type="project" value="TreeGrafter"/>
</dbReference>
<reference evidence="4" key="1">
    <citation type="journal article" date="2017" name="Proc. Natl. Acad. Sci. U.S.A.">
        <title>Simulation of Deepwater Horizon oil plume reveals substrate specialization within a complex community of hydrocarbon-degraders.</title>
        <authorList>
            <person name="Hu P."/>
            <person name="Dubinsky E.A."/>
            <person name="Probst A.J."/>
            <person name="Wang J."/>
            <person name="Sieber C.M.K."/>
            <person name="Tom L.M."/>
            <person name="Gardinali P."/>
            <person name="Banfield J.F."/>
            <person name="Atlas R.M."/>
            <person name="Andersen G.L."/>
        </authorList>
    </citation>
    <scope>NUCLEOTIDE SEQUENCE [LARGE SCALE GENOMIC DNA]</scope>
</reference>
<dbReference type="GO" id="GO:0030288">
    <property type="term" value="C:outer membrane-bounded periplasmic space"/>
    <property type="evidence" value="ECO:0007669"/>
    <property type="project" value="TreeGrafter"/>
</dbReference>
<evidence type="ECO:0000313" key="4">
    <source>
        <dbReference type="Proteomes" id="UP000196531"/>
    </source>
</evidence>
<proteinExistence type="predicted"/>
<dbReference type="PROSITE" id="PS51257">
    <property type="entry name" value="PROKAR_LIPOPROTEIN"/>
    <property type="match status" value="1"/>
</dbReference>
<accession>A0A1Y5F7J3</accession>
<feature type="transmembrane region" description="Helical" evidence="1">
    <location>
        <begin position="12"/>
        <end position="34"/>
    </location>
</feature>
<dbReference type="Pfam" id="PF03572">
    <property type="entry name" value="Peptidase_S41"/>
    <property type="match status" value="1"/>
</dbReference>
<evidence type="ECO:0000259" key="2">
    <source>
        <dbReference type="Pfam" id="PF03572"/>
    </source>
</evidence>
<dbReference type="PANTHER" id="PTHR32060:SF30">
    <property type="entry name" value="CARBOXY-TERMINAL PROCESSING PROTEASE CTPA"/>
    <property type="match status" value="1"/>
</dbReference>
<dbReference type="Gene3D" id="3.90.226.10">
    <property type="entry name" value="2-enoyl-CoA Hydratase, Chain A, domain 1"/>
    <property type="match status" value="1"/>
</dbReference>
<protein>
    <recommendedName>
        <fullName evidence="2">Tail specific protease domain-containing protein</fullName>
    </recommendedName>
</protein>
<dbReference type="PANTHER" id="PTHR32060">
    <property type="entry name" value="TAIL-SPECIFIC PROTEASE"/>
    <property type="match status" value="1"/>
</dbReference>
<dbReference type="SUPFAM" id="SSF52096">
    <property type="entry name" value="ClpP/crotonase"/>
    <property type="match status" value="1"/>
</dbReference>
<dbReference type="GO" id="GO:0008236">
    <property type="term" value="F:serine-type peptidase activity"/>
    <property type="evidence" value="ECO:0007669"/>
    <property type="project" value="InterPro"/>
</dbReference>
<dbReference type="InterPro" id="IPR005151">
    <property type="entry name" value="Tail-specific_protease"/>
</dbReference>
<evidence type="ECO:0000313" key="3">
    <source>
        <dbReference type="EMBL" id="OUR96705.1"/>
    </source>
</evidence>
<keyword evidence="1" id="KW-1133">Transmembrane helix</keyword>
<gene>
    <name evidence="3" type="ORF">A9Q84_10200</name>
</gene>
<dbReference type="GO" id="GO:0006508">
    <property type="term" value="P:proteolysis"/>
    <property type="evidence" value="ECO:0007669"/>
    <property type="project" value="InterPro"/>
</dbReference>
<sequence length="395" mass="45263">MHLKFFIGAGLLKFYFLFVIFIITSCSTTTSLTYKNLQWDGSSSARIVPWQKMDIKADIALLKYALDKAYVGSDFINNETWSTFSEKIDLAKNMKFEDNVEFCKYLGRQFLELPDGHFDIWFPGHSCYLPNKSKPNVGSNYGYKLKKEIFVFKEFSSKKAALLSIKRFPHHEDKKWNGFTESLSNLKKSNNIIIDLRGNGGGDSRRGLELARSLVNSTIEHNRKKIIRKNTPESWTIFRNGVLRSRIWKQSQKLPVQHLDDYIKSIDEDREISLSSSEKFLIYEHKKPSLTKLNFNGNIYVIIDRKCGSSCEHTLEALKFHPNTKSIGQNTSGAIHYGQMGVIRLPSSGIYLKLATQYFELFDDGFYEKTGYSPDISVPAGSDALSFLLDNIIKE</sequence>
<dbReference type="Proteomes" id="UP000196531">
    <property type="component" value="Unassembled WGS sequence"/>
</dbReference>
<comment type="caution">
    <text evidence="3">The sequence shown here is derived from an EMBL/GenBank/DDBJ whole genome shotgun (WGS) entry which is preliminary data.</text>
</comment>
<evidence type="ECO:0000256" key="1">
    <source>
        <dbReference type="SAM" id="Phobius"/>
    </source>
</evidence>
<feature type="domain" description="Tail specific protease" evidence="2">
    <location>
        <begin position="160"/>
        <end position="378"/>
    </location>
</feature>